<dbReference type="AlphaFoldDB" id="A0A0G4FSX1"/>
<keyword evidence="1" id="KW-0732">Signal</keyword>
<name>A0A0G4FSX1_VITBC</name>
<feature type="signal peptide" evidence="1">
    <location>
        <begin position="1"/>
        <end position="22"/>
    </location>
</feature>
<organism evidence="2 3">
    <name type="scientific">Vitrella brassicaformis (strain CCMP3155)</name>
    <dbReference type="NCBI Taxonomy" id="1169540"/>
    <lineage>
        <taxon>Eukaryota</taxon>
        <taxon>Sar</taxon>
        <taxon>Alveolata</taxon>
        <taxon>Colpodellida</taxon>
        <taxon>Vitrellaceae</taxon>
        <taxon>Vitrella</taxon>
    </lineage>
</organism>
<dbReference type="VEuPathDB" id="CryptoDB:Vbra_21682"/>
<proteinExistence type="predicted"/>
<evidence type="ECO:0008006" key="4">
    <source>
        <dbReference type="Google" id="ProtNLM"/>
    </source>
</evidence>
<keyword evidence="3" id="KW-1185">Reference proteome</keyword>
<evidence type="ECO:0000313" key="2">
    <source>
        <dbReference type="EMBL" id="CEM17425.1"/>
    </source>
</evidence>
<accession>A0A0G4FSX1</accession>
<sequence length="193" mass="21226">MGVGRFMLLCALLVGFVVGGQGQHGPTPEDTQDWNSRVMTADYPSQTGKIGDELASLKQTLQTLQAEMKRTAMDAGMTDAFKTAIQTIRANGEALQAGFSADSIKAAAKSRSTGRWMYKWTSAEHCLENQRSYCLEEKEKGRSWTVFALDKSGSKGQRVGTAEPIEGEKWERRVKLDEKLGGHTCEILSDARC</sequence>
<evidence type="ECO:0000313" key="3">
    <source>
        <dbReference type="Proteomes" id="UP000041254"/>
    </source>
</evidence>
<dbReference type="InParanoid" id="A0A0G4FSX1"/>
<feature type="chain" id="PRO_5005189716" description="Fibrinogen C-terminal domain-containing protein" evidence="1">
    <location>
        <begin position="23"/>
        <end position="193"/>
    </location>
</feature>
<reference evidence="2 3" key="1">
    <citation type="submission" date="2014-11" db="EMBL/GenBank/DDBJ databases">
        <authorList>
            <person name="Zhu J."/>
            <person name="Qi W."/>
            <person name="Song R."/>
        </authorList>
    </citation>
    <scope>NUCLEOTIDE SEQUENCE [LARGE SCALE GENOMIC DNA]</scope>
</reference>
<dbReference type="Proteomes" id="UP000041254">
    <property type="component" value="Unassembled WGS sequence"/>
</dbReference>
<gene>
    <name evidence="2" type="ORF">Vbra_21682</name>
</gene>
<protein>
    <recommendedName>
        <fullName evidence="4">Fibrinogen C-terminal domain-containing protein</fullName>
    </recommendedName>
</protein>
<dbReference type="EMBL" id="CDMY01000488">
    <property type="protein sequence ID" value="CEM17425.1"/>
    <property type="molecule type" value="Genomic_DNA"/>
</dbReference>
<evidence type="ECO:0000256" key="1">
    <source>
        <dbReference type="SAM" id="SignalP"/>
    </source>
</evidence>